<keyword evidence="2" id="KW-1185">Reference proteome</keyword>
<proteinExistence type="predicted"/>
<dbReference type="EMBL" id="JAUOZU010000021">
    <property type="protein sequence ID" value="MDO6966807.1"/>
    <property type="molecule type" value="Genomic_DNA"/>
</dbReference>
<reference evidence="1" key="1">
    <citation type="journal article" date="2015" name="Int. J. Syst. Evol. Microbiol.">
        <title>Rhizobium alvei sp. nov., isolated from a freshwater river.</title>
        <authorList>
            <person name="Sheu S.Y."/>
            <person name="Huang H.W."/>
            <person name="Young C.C."/>
            <person name="Chen W.M."/>
        </authorList>
    </citation>
    <scope>NUCLEOTIDE SEQUENCE</scope>
    <source>
        <strain evidence="1">TNR-22</strain>
    </source>
</reference>
<protein>
    <submittedName>
        <fullName evidence="1">Uncharacterized protein</fullName>
    </submittedName>
</protein>
<gene>
    <name evidence="1" type="ORF">Q4481_22875</name>
</gene>
<evidence type="ECO:0000313" key="2">
    <source>
        <dbReference type="Proteomes" id="UP001174932"/>
    </source>
</evidence>
<dbReference type="RefSeq" id="WP_304378734.1">
    <property type="nucleotide sequence ID" value="NZ_JAUOZU010000021.1"/>
</dbReference>
<evidence type="ECO:0000313" key="1">
    <source>
        <dbReference type="EMBL" id="MDO6966807.1"/>
    </source>
</evidence>
<comment type="caution">
    <text evidence="1">The sequence shown here is derived from an EMBL/GenBank/DDBJ whole genome shotgun (WGS) entry which is preliminary data.</text>
</comment>
<sequence length="104" mass="10708">MASIIVTSLAAAGILAGSLTDPLTDPLIVPQGLVSETTPVPDAKVQTVRGDCSAAAAQAVAMTGGELLSVAPARNGRPICQVVVLVINKNGRPRRIRLRIPMDL</sequence>
<reference evidence="1" key="2">
    <citation type="submission" date="2023-07" db="EMBL/GenBank/DDBJ databases">
        <authorList>
            <person name="Shen H."/>
        </authorList>
    </citation>
    <scope>NUCLEOTIDE SEQUENCE</scope>
    <source>
        <strain evidence="1">TNR-22</strain>
    </source>
</reference>
<dbReference type="Proteomes" id="UP001174932">
    <property type="component" value="Unassembled WGS sequence"/>
</dbReference>
<organism evidence="1 2">
    <name type="scientific">Rhizobium alvei</name>
    <dbReference type="NCBI Taxonomy" id="1132659"/>
    <lineage>
        <taxon>Bacteria</taxon>
        <taxon>Pseudomonadati</taxon>
        <taxon>Pseudomonadota</taxon>
        <taxon>Alphaproteobacteria</taxon>
        <taxon>Hyphomicrobiales</taxon>
        <taxon>Rhizobiaceae</taxon>
        <taxon>Rhizobium/Agrobacterium group</taxon>
        <taxon>Rhizobium</taxon>
    </lineage>
</organism>
<name>A0ABT8YSR5_9HYPH</name>
<accession>A0ABT8YSR5</accession>